<evidence type="ECO:0000313" key="1">
    <source>
        <dbReference type="EMBL" id="GGH18861.1"/>
    </source>
</evidence>
<reference evidence="1" key="2">
    <citation type="submission" date="2020-09" db="EMBL/GenBank/DDBJ databases">
        <authorList>
            <person name="Sun Q."/>
            <person name="Zhou Y."/>
        </authorList>
    </citation>
    <scope>NUCLEOTIDE SEQUENCE</scope>
    <source>
        <strain evidence="1">CGMCC 1.12214</strain>
    </source>
</reference>
<organism evidence="1 2">
    <name type="scientific">Alsobacter metallidurans</name>
    <dbReference type="NCBI Taxonomy" id="340221"/>
    <lineage>
        <taxon>Bacteria</taxon>
        <taxon>Pseudomonadati</taxon>
        <taxon>Pseudomonadota</taxon>
        <taxon>Alphaproteobacteria</taxon>
        <taxon>Hyphomicrobiales</taxon>
        <taxon>Alsobacteraceae</taxon>
        <taxon>Alsobacter</taxon>
    </lineage>
</organism>
<reference evidence="1" key="1">
    <citation type="journal article" date="2014" name="Int. J. Syst. Evol. Microbiol.">
        <title>Complete genome sequence of Corynebacterium casei LMG S-19264T (=DSM 44701T), isolated from a smear-ripened cheese.</title>
        <authorList>
            <consortium name="US DOE Joint Genome Institute (JGI-PGF)"/>
            <person name="Walter F."/>
            <person name="Albersmeier A."/>
            <person name="Kalinowski J."/>
            <person name="Ruckert C."/>
        </authorList>
    </citation>
    <scope>NUCLEOTIDE SEQUENCE</scope>
    <source>
        <strain evidence="1">CGMCC 1.12214</strain>
    </source>
</reference>
<dbReference type="EMBL" id="BMES01000002">
    <property type="protein sequence ID" value="GGH18861.1"/>
    <property type="molecule type" value="Genomic_DNA"/>
</dbReference>
<dbReference type="Proteomes" id="UP000603912">
    <property type="component" value="Unassembled WGS sequence"/>
</dbReference>
<comment type="caution">
    <text evidence="1">The sequence shown here is derived from an EMBL/GenBank/DDBJ whole genome shotgun (WGS) entry which is preliminary data.</text>
</comment>
<dbReference type="AlphaFoldDB" id="A0A917I7F2"/>
<accession>A0A917I7F2</accession>
<proteinExistence type="predicted"/>
<sequence>MSTPATPPAVPTYPTEADVDAIMAEFGGDTRAAIKALLEDLATLADDREASVSAGFVRGRQIRIVGRP</sequence>
<gene>
    <name evidence="1" type="ORF">GCM10007036_21320</name>
</gene>
<evidence type="ECO:0000313" key="2">
    <source>
        <dbReference type="Proteomes" id="UP000603912"/>
    </source>
</evidence>
<dbReference type="RefSeq" id="WP_188517765.1">
    <property type="nucleotide sequence ID" value="NZ_BMES01000002.1"/>
</dbReference>
<keyword evidence="2" id="KW-1185">Reference proteome</keyword>
<protein>
    <submittedName>
        <fullName evidence="1">Uncharacterized protein</fullName>
    </submittedName>
</protein>
<name>A0A917I7F2_9HYPH</name>